<accession>A0A2I3T7A2</accession>
<reference evidence="6 7" key="1">
    <citation type="journal article" date="2005" name="Nature">
        <title>Initial sequence of the chimpanzee genome and comparison with the human genome.</title>
        <authorList>
            <consortium name="Chimpanzee sequencing and analysis consortium"/>
        </authorList>
    </citation>
    <scope>NUCLEOTIDE SEQUENCE [LARGE SCALE GENOMIC DNA]</scope>
</reference>
<dbReference type="Pfam" id="PF15040">
    <property type="entry name" value="Humanin"/>
    <property type="match status" value="1"/>
</dbReference>
<dbReference type="AlphaFoldDB" id="A0A2I3T7A2"/>
<keyword evidence="7" id="KW-1185">Reference proteome</keyword>
<evidence type="ECO:0000256" key="1">
    <source>
        <dbReference type="ARBA" id="ARBA00004496"/>
    </source>
</evidence>
<dbReference type="GeneTree" id="ENSGT01090000260884"/>
<dbReference type="CDD" id="cd20245">
    <property type="entry name" value="humanin"/>
    <property type="match status" value="1"/>
</dbReference>
<keyword evidence="5" id="KW-0964">Secreted</keyword>
<reference evidence="6" key="2">
    <citation type="submission" date="2025-08" db="UniProtKB">
        <authorList>
            <consortium name="Ensembl"/>
        </authorList>
    </citation>
    <scope>IDENTIFICATION</scope>
</reference>
<evidence type="ECO:0000256" key="4">
    <source>
        <dbReference type="ARBA" id="ARBA00022490"/>
    </source>
</evidence>
<dbReference type="Proteomes" id="UP000002277">
    <property type="component" value="Chromosome 1"/>
</dbReference>
<dbReference type="GO" id="GO:0005737">
    <property type="term" value="C:cytoplasm"/>
    <property type="evidence" value="ECO:0007669"/>
    <property type="project" value="UniProtKB-SubCell"/>
</dbReference>
<organism evidence="6 7">
    <name type="scientific">Pan troglodytes</name>
    <name type="common">Chimpanzee</name>
    <dbReference type="NCBI Taxonomy" id="9598"/>
    <lineage>
        <taxon>Eukaryota</taxon>
        <taxon>Metazoa</taxon>
        <taxon>Chordata</taxon>
        <taxon>Craniata</taxon>
        <taxon>Vertebrata</taxon>
        <taxon>Euteleostomi</taxon>
        <taxon>Mammalia</taxon>
        <taxon>Eutheria</taxon>
        <taxon>Euarchontoglires</taxon>
        <taxon>Primates</taxon>
        <taxon>Haplorrhini</taxon>
        <taxon>Catarrhini</taxon>
        <taxon>Hominidae</taxon>
        <taxon>Pan</taxon>
    </lineage>
</organism>
<reference evidence="6" key="3">
    <citation type="submission" date="2025-09" db="UniProtKB">
        <authorList>
            <consortium name="Ensembl"/>
        </authorList>
    </citation>
    <scope>IDENTIFICATION</scope>
</reference>
<evidence type="ECO:0000313" key="7">
    <source>
        <dbReference type="Proteomes" id="UP000002277"/>
    </source>
</evidence>
<dbReference type="Ensembl" id="ENSPTRT00000104237.1">
    <property type="protein sequence ID" value="ENSPTRP00000085119.1"/>
    <property type="gene ID" value="ENSPTRG00000043824.1"/>
</dbReference>
<evidence type="ECO:0000256" key="5">
    <source>
        <dbReference type="ARBA" id="ARBA00022525"/>
    </source>
</evidence>
<comment type="subcellular location">
    <subcellularLocation>
        <location evidence="1">Cytoplasm</location>
    </subcellularLocation>
    <subcellularLocation>
        <location evidence="2">Secreted</location>
    </subcellularLocation>
</comment>
<evidence type="ECO:0000313" key="6">
    <source>
        <dbReference type="Ensembl" id="ENSPTRP00000085119.1"/>
    </source>
</evidence>
<proteinExistence type="inferred from homology"/>
<dbReference type="GO" id="GO:0048019">
    <property type="term" value="F:receptor antagonist activity"/>
    <property type="evidence" value="ECO:0000318"/>
    <property type="project" value="GO_Central"/>
</dbReference>
<dbReference type="PANTHER" id="PTHR33895">
    <property type="entry name" value="HUMANIN-LIKE 4"/>
    <property type="match status" value="1"/>
</dbReference>
<dbReference type="PANTHER" id="PTHR33895:SF16">
    <property type="entry name" value="HUMANIN-LIKE 11"/>
    <property type="match status" value="1"/>
</dbReference>
<evidence type="ECO:0000256" key="3">
    <source>
        <dbReference type="ARBA" id="ARBA00008185"/>
    </source>
</evidence>
<dbReference type="InterPro" id="IPR028139">
    <property type="entry name" value="Humanin"/>
</dbReference>
<protein>
    <submittedName>
        <fullName evidence="6">Uncharacterized protein</fullName>
    </submittedName>
</protein>
<dbReference type="EMBL" id="AACZ04026666">
    <property type="status" value="NOT_ANNOTATED_CDS"/>
    <property type="molecule type" value="Genomic_DNA"/>
</dbReference>
<keyword evidence="4" id="KW-0963">Cytoplasm</keyword>
<comment type="similarity">
    <text evidence="3">Belongs to the humanin family.</text>
</comment>
<dbReference type="InParanoid" id="A0A2I3T7A2"/>
<sequence length="24" mass="2737">MATRGFSCLLLVISEIDLSVKRWV</sequence>
<dbReference type="GO" id="GO:0005576">
    <property type="term" value="C:extracellular region"/>
    <property type="evidence" value="ECO:0007669"/>
    <property type="project" value="UniProtKB-SubCell"/>
</dbReference>
<dbReference type="GO" id="GO:1900118">
    <property type="term" value="P:negative regulation of execution phase of apoptosis"/>
    <property type="evidence" value="ECO:0000318"/>
    <property type="project" value="GO_Central"/>
</dbReference>
<evidence type="ECO:0000256" key="2">
    <source>
        <dbReference type="ARBA" id="ARBA00004613"/>
    </source>
</evidence>
<name>A0A2I3T7A2_PANTR</name>